<dbReference type="Gene3D" id="2.20.110.10">
    <property type="entry name" value="Histone H3 K4-specific methyltransferase SET7/9 N-terminal domain"/>
    <property type="match status" value="3"/>
</dbReference>
<gene>
    <name evidence="4" type="ORF">Vbra_9876</name>
</gene>
<feature type="region of interest" description="Disordered" evidence="3">
    <location>
        <begin position="188"/>
        <end position="211"/>
    </location>
</feature>
<dbReference type="InterPro" id="IPR003409">
    <property type="entry name" value="MORN"/>
</dbReference>
<proteinExistence type="predicted"/>
<keyword evidence="5" id="KW-1185">Reference proteome</keyword>
<protein>
    <recommendedName>
        <fullName evidence="6">MORN repeat-containing protein 5</fullName>
    </recommendedName>
</protein>
<evidence type="ECO:0008006" key="6">
    <source>
        <dbReference type="Google" id="ProtNLM"/>
    </source>
</evidence>
<evidence type="ECO:0000256" key="3">
    <source>
        <dbReference type="SAM" id="MobiDB-lite"/>
    </source>
</evidence>
<dbReference type="PANTHER" id="PTHR23084:SF179">
    <property type="entry name" value="OS10G0565000 PROTEIN"/>
    <property type="match status" value="1"/>
</dbReference>
<dbReference type="EMBL" id="CDMY01000616">
    <property type="protein sequence ID" value="CEM26468.1"/>
    <property type="molecule type" value="Genomic_DNA"/>
</dbReference>
<dbReference type="STRING" id="1169540.A0A0G4GBF8"/>
<dbReference type="InParanoid" id="A0A0G4GBF8"/>
<evidence type="ECO:0000256" key="2">
    <source>
        <dbReference type="SAM" id="Coils"/>
    </source>
</evidence>
<dbReference type="SUPFAM" id="SSF82185">
    <property type="entry name" value="Histone H3 K4-specific methyltransferase SET7/9 N-terminal domain"/>
    <property type="match status" value="2"/>
</dbReference>
<dbReference type="VEuPathDB" id="CryptoDB:Vbra_9876"/>
<dbReference type="Proteomes" id="UP000041254">
    <property type="component" value="Unassembled WGS sequence"/>
</dbReference>
<dbReference type="OrthoDB" id="312720at2759"/>
<feature type="coiled-coil region" evidence="2">
    <location>
        <begin position="30"/>
        <end position="71"/>
    </location>
</feature>
<dbReference type="SMART" id="SM00698">
    <property type="entry name" value="MORN"/>
    <property type="match status" value="4"/>
</dbReference>
<evidence type="ECO:0000313" key="4">
    <source>
        <dbReference type="EMBL" id="CEM26468.1"/>
    </source>
</evidence>
<keyword evidence="1" id="KW-0677">Repeat</keyword>
<dbReference type="Pfam" id="PF02493">
    <property type="entry name" value="MORN"/>
    <property type="match status" value="5"/>
</dbReference>
<name>A0A0G4GBF8_VITBC</name>
<dbReference type="PANTHER" id="PTHR23084">
    <property type="entry name" value="PHOSPHATIDYLINOSITOL-4-PHOSPHATE 5-KINASE RELATED"/>
    <property type="match status" value="1"/>
</dbReference>
<reference evidence="4 5" key="1">
    <citation type="submission" date="2014-11" db="EMBL/GenBank/DDBJ databases">
        <authorList>
            <person name="Zhu J."/>
            <person name="Qi W."/>
            <person name="Song R."/>
        </authorList>
    </citation>
    <scope>NUCLEOTIDE SEQUENCE [LARGE SCALE GENOMIC DNA]</scope>
</reference>
<accession>A0A0G4GBF8</accession>
<dbReference type="AlphaFoldDB" id="A0A0G4GBF8"/>
<keyword evidence="2" id="KW-0175">Coiled coil</keyword>
<evidence type="ECO:0000256" key="1">
    <source>
        <dbReference type="ARBA" id="ARBA00022737"/>
    </source>
</evidence>
<dbReference type="PhylomeDB" id="A0A0G4GBF8"/>
<evidence type="ECO:0000313" key="5">
    <source>
        <dbReference type="Proteomes" id="UP000041254"/>
    </source>
</evidence>
<organism evidence="4 5">
    <name type="scientific">Vitrella brassicaformis (strain CCMP3155)</name>
    <dbReference type="NCBI Taxonomy" id="1169540"/>
    <lineage>
        <taxon>Eukaryota</taxon>
        <taxon>Sar</taxon>
        <taxon>Alveolata</taxon>
        <taxon>Colpodellida</taxon>
        <taxon>Vitrellaceae</taxon>
        <taxon>Vitrella</taxon>
    </lineage>
</organism>
<sequence length="292" mass="32803">MADDAPSEAASSAFTANMVEIVQRQADEHRHTQQLLVDELKRQRDEYKEERDAWKRRCEQAEAQLATQRESGQLTPRTLVWSGGLYYETVSHNKPHGTGVLRTLDGQRKRYEGAWKDGHFDGEGTSYHRNCTREYQGQFARGNRHGSGTLFNSDGSTACDGQWANGAMVGDGIERRLPWESCHYEGPLRNGTPHGSGTAHWPKGGTSEGRWEDGQVVGEGKAEKLPLKDGKTYTGPLQDGLPHGDGVSYYNNSLKCYEGQWEARFPPGTDRSRILDRVKKELGRIPEWLPDE</sequence>